<dbReference type="GO" id="GO:0005524">
    <property type="term" value="F:ATP binding"/>
    <property type="evidence" value="ECO:0007669"/>
    <property type="project" value="UniProtKB-KW"/>
</dbReference>
<evidence type="ECO:0000259" key="1">
    <source>
        <dbReference type="Pfam" id="PF13173"/>
    </source>
</evidence>
<dbReference type="Pfam" id="PF13173">
    <property type="entry name" value="AAA_14"/>
    <property type="match status" value="1"/>
</dbReference>
<keyword evidence="3" id="KW-0067">ATP-binding</keyword>
<dbReference type="PANTHER" id="PTHR33295:SF18">
    <property type="entry name" value="AAA+ ATPASE DOMAIN-CONTAINING PROTEIN"/>
    <property type="match status" value="1"/>
</dbReference>
<dbReference type="RefSeq" id="WP_117781014.1">
    <property type="nucleotide sequence ID" value="NZ_CP060632.1"/>
</dbReference>
<feature type="domain" description="DUF4143" evidence="2">
    <location>
        <begin position="210"/>
        <end position="363"/>
    </location>
</feature>
<dbReference type="Proteomes" id="UP000515819">
    <property type="component" value="Chromosome"/>
</dbReference>
<dbReference type="EMBL" id="CP060632">
    <property type="protein sequence ID" value="QNL98715.1"/>
    <property type="molecule type" value="Genomic_DNA"/>
</dbReference>
<reference evidence="3 4" key="1">
    <citation type="submission" date="2020-08" db="EMBL/GenBank/DDBJ databases">
        <authorList>
            <person name="Liu C."/>
            <person name="Sun Q."/>
        </authorList>
    </citation>
    <scope>NUCLEOTIDE SEQUENCE [LARGE SCALE GENOMIC DNA]</scope>
    <source>
        <strain evidence="3 4">NSJ-4</strain>
    </source>
</reference>
<proteinExistence type="predicted"/>
<keyword evidence="3" id="KW-0547">Nucleotide-binding</keyword>
<gene>
    <name evidence="3" type="ORF">H9Q76_08095</name>
</gene>
<keyword evidence="4" id="KW-1185">Reference proteome</keyword>
<protein>
    <submittedName>
        <fullName evidence="3">ATP-binding protein</fullName>
    </submittedName>
</protein>
<dbReference type="InterPro" id="IPR027417">
    <property type="entry name" value="P-loop_NTPase"/>
</dbReference>
<organism evidence="3 4">
    <name type="scientific">Wujia chipingensis</name>
    <dbReference type="NCBI Taxonomy" id="2763670"/>
    <lineage>
        <taxon>Bacteria</taxon>
        <taxon>Bacillati</taxon>
        <taxon>Bacillota</taxon>
        <taxon>Clostridia</taxon>
        <taxon>Lachnospirales</taxon>
        <taxon>Lachnospiraceae</taxon>
        <taxon>Wujia</taxon>
    </lineage>
</organism>
<sequence length="424" mass="49655">MINRDLYLQKLIHNMWNGEIKVITGIRRCGKSVLLFDLFYNYLLEKGTNDENIIKIELDQRRYYKYRNPITLCEYVESIVLENKNEKFYLFVDEVQLTKKVTDHENGDIDVTIYDMLNELKAYKNLDVYVTGSNSKGLSNDIATEFRGRATQIHVFPMSFEEYYSFIGGDERKALDSYMLYGGMPRVLTIADETEKKEYLASLYSELYVKDIVERNRIEREDILNDILNFLASQIGSLTNPTNIANSITGIKNEKITASMVSNYVKHIIDSFLISEAKRFDVKGKTYFKYPYKYYYTDIGLRNVRLNFRQYDPGHIMENIIYNDLLRRGYNVDVGVISDRTGGKNLQREIDFVVNQADKKIYIQSALRMDNEEKETSELASLMLAKDFFKKVVVRMDISHNYYDDDGIFHCNLIDFLLGKVELF</sequence>
<evidence type="ECO:0000313" key="4">
    <source>
        <dbReference type="Proteomes" id="UP000515819"/>
    </source>
</evidence>
<dbReference type="SUPFAM" id="SSF52540">
    <property type="entry name" value="P-loop containing nucleoside triphosphate hydrolases"/>
    <property type="match status" value="1"/>
</dbReference>
<dbReference type="Pfam" id="PF13635">
    <property type="entry name" value="DUF4143"/>
    <property type="match status" value="1"/>
</dbReference>
<feature type="domain" description="AAA" evidence="1">
    <location>
        <begin position="19"/>
        <end position="163"/>
    </location>
</feature>
<dbReference type="KEGG" id="wcp:H9Q76_08095"/>
<name>A0A7G9FJI4_9FIRM</name>
<dbReference type="PANTHER" id="PTHR33295">
    <property type="entry name" value="ATPASE"/>
    <property type="match status" value="1"/>
</dbReference>
<dbReference type="InterPro" id="IPR041682">
    <property type="entry name" value="AAA_14"/>
</dbReference>
<evidence type="ECO:0000313" key="3">
    <source>
        <dbReference type="EMBL" id="QNL98715.1"/>
    </source>
</evidence>
<dbReference type="AlphaFoldDB" id="A0A7G9FJI4"/>
<accession>A0A7G9FJI4</accession>
<evidence type="ECO:0000259" key="2">
    <source>
        <dbReference type="Pfam" id="PF13635"/>
    </source>
</evidence>
<dbReference type="InterPro" id="IPR025420">
    <property type="entry name" value="DUF4143"/>
</dbReference>